<evidence type="ECO:0008006" key="3">
    <source>
        <dbReference type="Google" id="ProtNLM"/>
    </source>
</evidence>
<dbReference type="STRING" id="1193182.BN11_360001"/>
<accession>W6JWN4</accession>
<dbReference type="RefSeq" id="WP_048694648.1">
    <property type="nucleotide sequence ID" value="NZ_HG764815.1"/>
</dbReference>
<organism evidence="1 2">
    <name type="scientific">Nostocoides australiense Ben110</name>
    <dbReference type="NCBI Taxonomy" id="1193182"/>
    <lineage>
        <taxon>Bacteria</taxon>
        <taxon>Bacillati</taxon>
        <taxon>Actinomycetota</taxon>
        <taxon>Actinomycetes</taxon>
        <taxon>Micrococcales</taxon>
        <taxon>Intrasporangiaceae</taxon>
        <taxon>Nostocoides</taxon>
    </lineage>
</organism>
<dbReference type="InterPro" id="IPR024747">
    <property type="entry name" value="Pyridox_Oxase-rel"/>
</dbReference>
<evidence type="ECO:0000313" key="2">
    <source>
        <dbReference type="Proteomes" id="UP000035763"/>
    </source>
</evidence>
<dbReference type="PANTHER" id="PTHR34071:SF2">
    <property type="entry name" value="FLAVIN-NUCLEOTIDE-BINDING PROTEIN"/>
    <property type="match status" value="1"/>
</dbReference>
<proteinExistence type="predicted"/>
<reference evidence="1 2" key="1">
    <citation type="journal article" date="2013" name="ISME J.">
        <title>A metabolic model for members of the genus Tetrasphaera involved in enhanced biological phosphorus removal.</title>
        <authorList>
            <person name="Kristiansen R."/>
            <person name="Nguyen H.T.T."/>
            <person name="Saunders A.M."/>
            <person name="Nielsen J.L."/>
            <person name="Wimmer R."/>
            <person name="Le V.Q."/>
            <person name="McIlroy S.J."/>
            <person name="Petrovski S."/>
            <person name="Seviour R.J."/>
            <person name="Calteau A."/>
            <person name="Nielsen K.L."/>
            <person name="Nielsen P.H."/>
        </authorList>
    </citation>
    <scope>NUCLEOTIDE SEQUENCE [LARGE SCALE GENOMIC DNA]</scope>
    <source>
        <strain evidence="1 2">Ben110</strain>
    </source>
</reference>
<evidence type="ECO:0000313" key="1">
    <source>
        <dbReference type="EMBL" id="CCH73973.1"/>
    </source>
</evidence>
<protein>
    <recommendedName>
        <fullName evidence="3">Pyridoxamine 5'-phosphate oxidase family protein</fullName>
    </recommendedName>
</protein>
<gene>
    <name evidence="1" type="ORF">BN11_360001</name>
</gene>
<comment type="caution">
    <text evidence="1">The sequence shown here is derived from an EMBL/GenBank/DDBJ whole genome shotgun (WGS) entry which is preliminary data.</text>
</comment>
<keyword evidence="2" id="KW-1185">Reference proteome</keyword>
<dbReference type="SUPFAM" id="SSF50475">
    <property type="entry name" value="FMN-binding split barrel"/>
    <property type="match status" value="1"/>
</dbReference>
<dbReference type="Pfam" id="PF12900">
    <property type="entry name" value="Pyridox_ox_2"/>
    <property type="match status" value="1"/>
</dbReference>
<dbReference type="EMBL" id="CAJA01000290">
    <property type="protein sequence ID" value="CCH73973.1"/>
    <property type="molecule type" value="Genomic_DNA"/>
</dbReference>
<sequence>MPSPADRLARLTRKPERALGTREEMNRLLDGQLVGTLATVVDGQPWVVPMLYGRDGDRILLHGSTGAGALRQVASGAPAAFCVTAVDGLVVAESTFESSANYRSVVIRGSLESVTGQTKSDVLQRITARIIAGRNDEVRPSTAKEESATIGLAMAITPDNWIMKQRSGDPGRPEGPVDVWCGVVPMTVTAGVPVAAPWSVGPVPPSVTNFVRAHPAP</sequence>
<dbReference type="Proteomes" id="UP000035763">
    <property type="component" value="Unassembled WGS sequence"/>
</dbReference>
<dbReference type="OrthoDB" id="116031at2"/>
<dbReference type="AlphaFoldDB" id="W6JWN4"/>
<dbReference type="Gene3D" id="2.30.110.10">
    <property type="entry name" value="Electron Transport, Fmn-binding Protein, Chain A"/>
    <property type="match status" value="1"/>
</dbReference>
<name>W6JWN4_9MICO</name>
<dbReference type="InterPro" id="IPR012349">
    <property type="entry name" value="Split_barrel_FMN-bd"/>
</dbReference>
<dbReference type="PANTHER" id="PTHR34071">
    <property type="entry name" value="5-NITROIMIDAZOLE ANTIBIOTICS RESISTANCE PROTEIN, NIMA-FAMILY-RELATED PROTEIN-RELATED"/>
    <property type="match status" value="1"/>
</dbReference>